<sequence>MDSENRNIINEGEVYAVTTTADVSYSEIITPNRNVLTASNSYFKAEWQNFPEFQSWLRPLPDDKTKAWCQACEKVYKADLKSLRVHGVGKSHIRMVQSKFPEAAASSPPPAAVYNVITDRKGTYGLGILSKTESNPTAGSTLYVNPTNPNTNVLTCDPKQDKDNFVIVSMPKSEIEEIENHQNEMQELHELQYEPQDRTKSHQASNEADKIREIKRVNSKNLKAEEHFADDLIETEDVEDEEEEEDDEDDDDDSIYEYESKMEKAKCSVNRKRMASKRNYSILSPSYEVAMVTKSAPFWRAKAIVNGHVSVLKLNDYIGRYLVLFFYPQDFSKLCAKEIVELSDRISEFRNINTEVVACSVDSYLTHQVWTKMSRAEGGVGFPKIPLLSDYTHEISKNYGCHLSEAGHTLRAHYIIDTRGILRHITMNDTNVTRDINEILRLIQAFQAMDELENKVTVIEHENS</sequence>
<feature type="region of interest" description="Disordered" evidence="8">
    <location>
        <begin position="225"/>
        <end position="254"/>
    </location>
</feature>
<evidence type="ECO:0000256" key="7">
    <source>
        <dbReference type="ARBA" id="ARBA00049091"/>
    </source>
</evidence>
<name>A0AAN9TRN6_9HEMI</name>
<comment type="catalytic activity">
    <reaction evidence="7">
        <text>a hydroperoxide + [thioredoxin]-dithiol = an alcohol + [thioredoxin]-disulfide + H2O</text>
        <dbReference type="Rhea" id="RHEA:62620"/>
        <dbReference type="Rhea" id="RHEA-COMP:10698"/>
        <dbReference type="Rhea" id="RHEA-COMP:10700"/>
        <dbReference type="ChEBI" id="CHEBI:15377"/>
        <dbReference type="ChEBI" id="CHEBI:29950"/>
        <dbReference type="ChEBI" id="CHEBI:30879"/>
        <dbReference type="ChEBI" id="CHEBI:35924"/>
        <dbReference type="ChEBI" id="CHEBI:50058"/>
        <dbReference type="EC" id="1.11.1.24"/>
    </reaction>
</comment>
<dbReference type="Proteomes" id="UP001367676">
    <property type="component" value="Unassembled WGS sequence"/>
</dbReference>
<feature type="compositionally biased region" description="Acidic residues" evidence="8">
    <location>
        <begin position="231"/>
        <end position="254"/>
    </location>
</feature>
<dbReference type="Pfam" id="PF00578">
    <property type="entry name" value="AhpC-TSA"/>
    <property type="match status" value="1"/>
</dbReference>
<dbReference type="InterPro" id="IPR036249">
    <property type="entry name" value="Thioredoxin-like_sf"/>
</dbReference>
<dbReference type="PROSITE" id="PS51352">
    <property type="entry name" value="THIOREDOXIN_2"/>
    <property type="match status" value="1"/>
</dbReference>
<dbReference type="GO" id="GO:0006979">
    <property type="term" value="P:response to oxidative stress"/>
    <property type="evidence" value="ECO:0007669"/>
    <property type="project" value="TreeGrafter"/>
</dbReference>
<reference evidence="10 11" key="1">
    <citation type="submission" date="2024-03" db="EMBL/GenBank/DDBJ databases">
        <title>Adaptation during the transition from Ophiocordyceps entomopathogen to insect associate is accompanied by gene loss and intensified selection.</title>
        <authorList>
            <person name="Ward C.M."/>
            <person name="Onetto C.A."/>
            <person name="Borneman A.R."/>
        </authorList>
    </citation>
    <scope>NUCLEOTIDE SEQUENCE [LARGE SCALE GENOMIC DNA]</scope>
    <source>
        <strain evidence="10">AWRI1</strain>
        <tissue evidence="10">Single Adult Female</tissue>
    </source>
</reference>
<evidence type="ECO:0000256" key="4">
    <source>
        <dbReference type="ARBA" id="ARBA00022862"/>
    </source>
</evidence>
<dbReference type="PANTHER" id="PTHR10681:SF171">
    <property type="entry name" value="PEROXIREDOXIN 4"/>
    <property type="match status" value="1"/>
</dbReference>
<dbReference type="EMBL" id="JBBCAQ010000010">
    <property type="protein sequence ID" value="KAK7601666.1"/>
    <property type="molecule type" value="Genomic_DNA"/>
</dbReference>
<dbReference type="GO" id="GO:0005829">
    <property type="term" value="C:cytosol"/>
    <property type="evidence" value="ECO:0007669"/>
    <property type="project" value="TreeGrafter"/>
</dbReference>
<dbReference type="GO" id="GO:0042744">
    <property type="term" value="P:hydrogen peroxide catabolic process"/>
    <property type="evidence" value="ECO:0007669"/>
    <property type="project" value="TreeGrafter"/>
</dbReference>
<evidence type="ECO:0000256" key="5">
    <source>
        <dbReference type="ARBA" id="ARBA00023002"/>
    </source>
</evidence>
<dbReference type="GO" id="GO:0033554">
    <property type="term" value="P:cellular response to stress"/>
    <property type="evidence" value="ECO:0007669"/>
    <property type="project" value="TreeGrafter"/>
</dbReference>
<comment type="caution">
    <text evidence="10">The sequence shown here is derived from an EMBL/GenBank/DDBJ whole genome shotgun (WGS) entry which is preliminary data.</text>
</comment>
<evidence type="ECO:0000313" key="11">
    <source>
        <dbReference type="Proteomes" id="UP001367676"/>
    </source>
</evidence>
<protein>
    <recommendedName>
        <fullName evidence="2">thioredoxin-dependent peroxiredoxin</fullName>
        <ecNumber evidence="2">1.11.1.24</ecNumber>
    </recommendedName>
</protein>
<dbReference type="AlphaFoldDB" id="A0AAN9TRN6"/>
<dbReference type="PANTHER" id="PTHR10681">
    <property type="entry name" value="THIOREDOXIN PEROXIDASE"/>
    <property type="match status" value="1"/>
</dbReference>
<keyword evidence="3" id="KW-0575">Peroxidase</keyword>
<evidence type="ECO:0000256" key="3">
    <source>
        <dbReference type="ARBA" id="ARBA00022559"/>
    </source>
</evidence>
<dbReference type="SUPFAM" id="SSF52833">
    <property type="entry name" value="Thioredoxin-like"/>
    <property type="match status" value="1"/>
</dbReference>
<evidence type="ECO:0000259" key="9">
    <source>
        <dbReference type="PROSITE" id="PS51352"/>
    </source>
</evidence>
<gene>
    <name evidence="10" type="ORF">V9T40_009107</name>
</gene>
<evidence type="ECO:0000256" key="2">
    <source>
        <dbReference type="ARBA" id="ARBA00013017"/>
    </source>
</evidence>
<feature type="domain" description="Thioredoxin" evidence="9">
    <location>
        <begin position="290"/>
        <end position="448"/>
    </location>
</feature>
<dbReference type="EC" id="1.11.1.24" evidence="2"/>
<keyword evidence="6" id="KW-0676">Redox-active center</keyword>
<proteinExistence type="inferred from homology"/>
<dbReference type="InterPro" id="IPR000866">
    <property type="entry name" value="AhpC/TSA"/>
</dbReference>
<dbReference type="Gene3D" id="3.40.30.10">
    <property type="entry name" value="Glutaredoxin"/>
    <property type="match status" value="1"/>
</dbReference>
<comment type="similarity">
    <text evidence="1">Belongs to the peroxiredoxin family. AhpC/Prx1 subfamily.</text>
</comment>
<dbReference type="CDD" id="cd03015">
    <property type="entry name" value="PRX_Typ2cys"/>
    <property type="match status" value="1"/>
</dbReference>
<keyword evidence="4" id="KW-0049">Antioxidant</keyword>
<evidence type="ECO:0000256" key="8">
    <source>
        <dbReference type="SAM" id="MobiDB-lite"/>
    </source>
</evidence>
<dbReference type="GO" id="GO:0045454">
    <property type="term" value="P:cell redox homeostasis"/>
    <property type="evidence" value="ECO:0007669"/>
    <property type="project" value="TreeGrafter"/>
</dbReference>
<evidence type="ECO:0000256" key="6">
    <source>
        <dbReference type="ARBA" id="ARBA00023284"/>
    </source>
</evidence>
<accession>A0AAN9TRN6</accession>
<evidence type="ECO:0000256" key="1">
    <source>
        <dbReference type="ARBA" id="ARBA00009796"/>
    </source>
</evidence>
<dbReference type="GO" id="GO:0008379">
    <property type="term" value="F:thioredoxin peroxidase activity"/>
    <property type="evidence" value="ECO:0007669"/>
    <property type="project" value="TreeGrafter"/>
</dbReference>
<dbReference type="InterPro" id="IPR050217">
    <property type="entry name" value="Peroxiredoxin"/>
</dbReference>
<dbReference type="GO" id="GO:0005783">
    <property type="term" value="C:endoplasmic reticulum"/>
    <property type="evidence" value="ECO:0007669"/>
    <property type="project" value="TreeGrafter"/>
</dbReference>
<organism evidence="10 11">
    <name type="scientific">Parthenolecanium corni</name>
    <dbReference type="NCBI Taxonomy" id="536013"/>
    <lineage>
        <taxon>Eukaryota</taxon>
        <taxon>Metazoa</taxon>
        <taxon>Ecdysozoa</taxon>
        <taxon>Arthropoda</taxon>
        <taxon>Hexapoda</taxon>
        <taxon>Insecta</taxon>
        <taxon>Pterygota</taxon>
        <taxon>Neoptera</taxon>
        <taxon>Paraneoptera</taxon>
        <taxon>Hemiptera</taxon>
        <taxon>Sternorrhyncha</taxon>
        <taxon>Coccoidea</taxon>
        <taxon>Coccidae</taxon>
        <taxon>Parthenolecanium</taxon>
    </lineage>
</organism>
<evidence type="ECO:0000313" key="10">
    <source>
        <dbReference type="EMBL" id="KAK7601666.1"/>
    </source>
</evidence>
<dbReference type="InterPro" id="IPR013766">
    <property type="entry name" value="Thioredoxin_domain"/>
</dbReference>
<keyword evidence="11" id="KW-1185">Reference proteome</keyword>
<keyword evidence="5" id="KW-0560">Oxidoreductase</keyword>